<evidence type="ECO:0000256" key="2">
    <source>
        <dbReference type="ARBA" id="ARBA00007783"/>
    </source>
</evidence>
<dbReference type="RefSeq" id="WP_157912911.1">
    <property type="nucleotide sequence ID" value="NZ_LN890655.1"/>
</dbReference>
<evidence type="ECO:0000256" key="1">
    <source>
        <dbReference type="ARBA" id="ARBA00004429"/>
    </source>
</evidence>
<name>A0A160T2W4_9CHLR</name>
<feature type="transmembrane region" description="Helical" evidence="9">
    <location>
        <begin position="130"/>
        <end position="158"/>
    </location>
</feature>
<protein>
    <recommendedName>
        <fullName evidence="9">Transport permease protein</fullName>
    </recommendedName>
</protein>
<comment type="similarity">
    <text evidence="2 9">Belongs to the ABC-2 integral membrane protein family.</text>
</comment>
<keyword evidence="7 9" id="KW-1133">Transmembrane helix</keyword>
<feature type="transmembrane region" description="Helical" evidence="9">
    <location>
        <begin position="164"/>
        <end position="186"/>
    </location>
</feature>
<feature type="transmembrane region" description="Helical" evidence="9">
    <location>
        <begin position="57"/>
        <end position="83"/>
    </location>
</feature>
<keyword evidence="4 9" id="KW-1003">Cell membrane</keyword>
<evidence type="ECO:0000256" key="9">
    <source>
        <dbReference type="RuleBase" id="RU361157"/>
    </source>
</evidence>
<dbReference type="PROSITE" id="PS51012">
    <property type="entry name" value="ABC_TM2"/>
    <property type="match status" value="1"/>
</dbReference>
<organism evidence="11 12">
    <name type="scientific">Candidatus Promineifilum breve</name>
    <dbReference type="NCBI Taxonomy" id="1806508"/>
    <lineage>
        <taxon>Bacteria</taxon>
        <taxon>Bacillati</taxon>
        <taxon>Chloroflexota</taxon>
        <taxon>Ardenticatenia</taxon>
        <taxon>Candidatus Promineifilales</taxon>
        <taxon>Candidatus Promineifilaceae</taxon>
        <taxon>Candidatus Promineifilum</taxon>
    </lineage>
</organism>
<sequence length="300" mass="34003">MSSESRSRAGGETPTYIYNADHRLSNWRDKLTELYQYRNLLRNLVVRDLKARYKNSVLGILWSILNPLFLMGVFTIIFSVLANNQIRDYPIFVLTGLIPWNFFSGALVSGTTSVTGNSGLVKKVYFPRELLPVAAVLSNLVNFFFAFIVLIIFLYVFGIGLSVYALWIPVILITQLIFTIGLSLLLSSLTVFYRDVLMILEVVILAWFFLTPVFYSLEIFGESVTMLGLTFNPAQVMRWVNPMASIIDGYRTVLWGTYASGGPVTMYPIYLLRTFVTAVIMLIVGYAVFLRLNPLFGEKL</sequence>
<evidence type="ECO:0000256" key="8">
    <source>
        <dbReference type="ARBA" id="ARBA00023136"/>
    </source>
</evidence>
<dbReference type="Proteomes" id="UP000215027">
    <property type="component" value="Chromosome I"/>
</dbReference>
<dbReference type="PANTHER" id="PTHR30413:SF8">
    <property type="entry name" value="TRANSPORT PERMEASE PROTEIN"/>
    <property type="match status" value="1"/>
</dbReference>
<keyword evidence="12" id="KW-1185">Reference proteome</keyword>
<keyword evidence="3 9" id="KW-0813">Transport</keyword>
<dbReference type="EMBL" id="LN890655">
    <property type="protein sequence ID" value="CUS02925.2"/>
    <property type="molecule type" value="Genomic_DNA"/>
</dbReference>
<keyword evidence="8 9" id="KW-0472">Membrane</keyword>
<keyword evidence="6 9" id="KW-0812">Transmembrane</keyword>
<evidence type="ECO:0000313" key="12">
    <source>
        <dbReference type="Proteomes" id="UP000215027"/>
    </source>
</evidence>
<feature type="transmembrane region" description="Helical" evidence="9">
    <location>
        <begin position="270"/>
        <end position="290"/>
    </location>
</feature>
<keyword evidence="5" id="KW-0997">Cell inner membrane</keyword>
<reference evidence="11" key="1">
    <citation type="submission" date="2016-01" db="EMBL/GenBank/DDBJ databases">
        <authorList>
            <person name="Mcilroy J.S."/>
            <person name="Karst M S."/>
            <person name="Albertsen M."/>
        </authorList>
    </citation>
    <scope>NUCLEOTIDE SEQUENCE</scope>
    <source>
        <strain evidence="11">Cfx-K</strain>
    </source>
</reference>
<evidence type="ECO:0000313" key="11">
    <source>
        <dbReference type="EMBL" id="CUS02925.2"/>
    </source>
</evidence>
<dbReference type="AlphaFoldDB" id="A0A160T2W4"/>
<proteinExistence type="inferred from homology"/>
<dbReference type="GO" id="GO:0015920">
    <property type="term" value="P:lipopolysaccharide transport"/>
    <property type="evidence" value="ECO:0007669"/>
    <property type="project" value="TreeGrafter"/>
</dbReference>
<evidence type="ECO:0000256" key="5">
    <source>
        <dbReference type="ARBA" id="ARBA00022519"/>
    </source>
</evidence>
<accession>A0A160T2W4</accession>
<dbReference type="InterPro" id="IPR013525">
    <property type="entry name" value="ABC2_TM"/>
</dbReference>
<dbReference type="InterPro" id="IPR047817">
    <property type="entry name" value="ABC2_TM_bact-type"/>
</dbReference>
<comment type="subcellular location">
    <subcellularLocation>
        <location evidence="1">Cell inner membrane</location>
        <topology evidence="1">Multi-pass membrane protein</topology>
    </subcellularLocation>
    <subcellularLocation>
        <location evidence="9">Cell membrane</location>
        <topology evidence="9">Multi-pass membrane protein</topology>
    </subcellularLocation>
</comment>
<dbReference type="GO" id="GO:0005886">
    <property type="term" value="C:plasma membrane"/>
    <property type="evidence" value="ECO:0007669"/>
    <property type="project" value="UniProtKB-SubCell"/>
</dbReference>
<dbReference type="GO" id="GO:0140359">
    <property type="term" value="F:ABC-type transporter activity"/>
    <property type="evidence" value="ECO:0007669"/>
    <property type="project" value="InterPro"/>
</dbReference>
<evidence type="ECO:0000256" key="7">
    <source>
        <dbReference type="ARBA" id="ARBA00022989"/>
    </source>
</evidence>
<dbReference type="KEGG" id="pbf:CFX0092_A1047"/>
<dbReference type="OrthoDB" id="9786910at2"/>
<gene>
    <name evidence="11" type="ORF">CFX0092_A1047</name>
</gene>
<evidence type="ECO:0000256" key="6">
    <source>
        <dbReference type="ARBA" id="ARBA00022692"/>
    </source>
</evidence>
<evidence type="ECO:0000256" key="3">
    <source>
        <dbReference type="ARBA" id="ARBA00022448"/>
    </source>
</evidence>
<feature type="transmembrane region" description="Helical" evidence="9">
    <location>
        <begin position="89"/>
        <end position="109"/>
    </location>
</feature>
<feature type="domain" description="ABC transmembrane type-2" evidence="10">
    <location>
        <begin position="58"/>
        <end position="292"/>
    </location>
</feature>
<evidence type="ECO:0000256" key="4">
    <source>
        <dbReference type="ARBA" id="ARBA00022475"/>
    </source>
</evidence>
<feature type="transmembrane region" description="Helical" evidence="9">
    <location>
        <begin position="198"/>
        <end position="217"/>
    </location>
</feature>
<evidence type="ECO:0000259" key="10">
    <source>
        <dbReference type="PROSITE" id="PS51012"/>
    </source>
</evidence>
<dbReference type="PANTHER" id="PTHR30413">
    <property type="entry name" value="INNER MEMBRANE TRANSPORT PERMEASE"/>
    <property type="match status" value="1"/>
</dbReference>
<dbReference type="Pfam" id="PF01061">
    <property type="entry name" value="ABC2_membrane"/>
    <property type="match status" value="1"/>
</dbReference>